<accession>A0A814DFX7</accession>
<dbReference type="EMBL" id="CAJNOE010000129">
    <property type="protein sequence ID" value="CAF0953624.1"/>
    <property type="molecule type" value="Genomic_DNA"/>
</dbReference>
<sequence>MKVWPILSGECMKVQDERIKMETLCSFLFGKDGNSGYYFIGLVENRADEERRVTRKFLNKYMDEPVVDENGLPTTKRLVASGKNHKTLSAKSIDSDSVARSGYDRRTATRYRNGSLEAMAAINDFVQRMKLAEKSGSIGPELVDTTFWKIIQYGWSAPCPQRRCVYCGTGINTTKPDCLLPARYCNVKKHDNK</sequence>
<evidence type="ECO:0000313" key="3">
    <source>
        <dbReference type="Proteomes" id="UP000663860"/>
    </source>
</evidence>
<comment type="caution">
    <text evidence="1">The sequence shown here is derived from an EMBL/GenBank/DDBJ whole genome shotgun (WGS) entry which is preliminary data.</text>
</comment>
<dbReference type="EMBL" id="CAJOBB010002619">
    <property type="protein sequence ID" value="CAF3984524.1"/>
    <property type="molecule type" value="Genomic_DNA"/>
</dbReference>
<dbReference type="Proteomes" id="UP000663868">
    <property type="component" value="Unassembled WGS sequence"/>
</dbReference>
<gene>
    <name evidence="1" type="ORF">IZO911_LOCUS15148</name>
    <name evidence="2" type="ORF">KXQ929_LOCUS27540</name>
</gene>
<evidence type="ECO:0000313" key="2">
    <source>
        <dbReference type="EMBL" id="CAF3984524.1"/>
    </source>
</evidence>
<proteinExistence type="predicted"/>
<dbReference type="AlphaFoldDB" id="A0A814DFX7"/>
<protein>
    <submittedName>
        <fullName evidence="1">Uncharacterized protein</fullName>
    </submittedName>
</protein>
<organism evidence="1 3">
    <name type="scientific">Adineta steineri</name>
    <dbReference type="NCBI Taxonomy" id="433720"/>
    <lineage>
        <taxon>Eukaryota</taxon>
        <taxon>Metazoa</taxon>
        <taxon>Spiralia</taxon>
        <taxon>Gnathifera</taxon>
        <taxon>Rotifera</taxon>
        <taxon>Eurotatoria</taxon>
        <taxon>Bdelloidea</taxon>
        <taxon>Adinetida</taxon>
        <taxon>Adinetidae</taxon>
        <taxon>Adineta</taxon>
    </lineage>
</organism>
<evidence type="ECO:0000313" key="1">
    <source>
        <dbReference type="EMBL" id="CAF0953624.1"/>
    </source>
</evidence>
<name>A0A814DFX7_9BILA</name>
<dbReference type="Proteomes" id="UP000663860">
    <property type="component" value="Unassembled WGS sequence"/>
</dbReference>
<reference evidence="1" key="1">
    <citation type="submission" date="2021-02" db="EMBL/GenBank/DDBJ databases">
        <authorList>
            <person name="Nowell W R."/>
        </authorList>
    </citation>
    <scope>NUCLEOTIDE SEQUENCE</scope>
</reference>